<proteinExistence type="predicted"/>
<reference evidence="1" key="1">
    <citation type="submission" date="2020-05" db="EMBL/GenBank/DDBJ databases">
        <authorList>
            <person name="Chiriac C."/>
            <person name="Salcher M."/>
            <person name="Ghai R."/>
            <person name="Kavagutti S V."/>
        </authorList>
    </citation>
    <scope>NUCLEOTIDE SEQUENCE</scope>
</reference>
<protein>
    <submittedName>
        <fullName evidence="1">Unannotated protein</fullName>
    </submittedName>
</protein>
<organism evidence="1">
    <name type="scientific">freshwater metagenome</name>
    <dbReference type="NCBI Taxonomy" id="449393"/>
    <lineage>
        <taxon>unclassified sequences</taxon>
        <taxon>metagenomes</taxon>
        <taxon>ecological metagenomes</taxon>
    </lineage>
</organism>
<evidence type="ECO:0000313" key="1">
    <source>
        <dbReference type="EMBL" id="CAB4781762.1"/>
    </source>
</evidence>
<dbReference type="AlphaFoldDB" id="A0A6J6W9H8"/>
<gene>
    <name evidence="1" type="ORF">UFOPK2938_00771</name>
</gene>
<accession>A0A6J6W9H8</accession>
<sequence length="71" mass="7217">MLQAIFAEYGGTPAHNSTGKAIKVPPAATALIAPALKPAAITARICASPEFIDWFYSAGSALGSLSGAERV</sequence>
<name>A0A6J6W9H8_9ZZZZ</name>
<dbReference type="EMBL" id="CAEZZX010000148">
    <property type="protein sequence ID" value="CAB4781762.1"/>
    <property type="molecule type" value="Genomic_DNA"/>
</dbReference>